<dbReference type="EMBL" id="JAUNZN010000001">
    <property type="protein sequence ID" value="KAK4830262.1"/>
    <property type="molecule type" value="Genomic_DNA"/>
</dbReference>
<organism evidence="1 2">
    <name type="scientific">Mycteria americana</name>
    <name type="common">Wood stork</name>
    <dbReference type="NCBI Taxonomy" id="33587"/>
    <lineage>
        <taxon>Eukaryota</taxon>
        <taxon>Metazoa</taxon>
        <taxon>Chordata</taxon>
        <taxon>Craniata</taxon>
        <taxon>Vertebrata</taxon>
        <taxon>Euteleostomi</taxon>
        <taxon>Archelosauria</taxon>
        <taxon>Archosauria</taxon>
        <taxon>Dinosauria</taxon>
        <taxon>Saurischia</taxon>
        <taxon>Theropoda</taxon>
        <taxon>Coelurosauria</taxon>
        <taxon>Aves</taxon>
        <taxon>Neognathae</taxon>
        <taxon>Neoaves</taxon>
        <taxon>Aequornithes</taxon>
        <taxon>Ciconiiformes</taxon>
        <taxon>Ciconiidae</taxon>
        <taxon>Mycteria</taxon>
    </lineage>
</organism>
<accession>A0AAN7NRF6</accession>
<dbReference type="Proteomes" id="UP001333110">
    <property type="component" value="Unassembled WGS sequence"/>
</dbReference>
<keyword evidence="2" id="KW-1185">Reference proteome</keyword>
<dbReference type="AlphaFoldDB" id="A0AAN7NRF6"/>
<reference evidence="1 2" key="1">
    <citation type="journal article" date="2023" name="J. Hered.">
        <title>Chromosome-level genome of the wood stork (Mycteria americana) provides insight into avian chromosome evolution.</title>
        <authorList>
            <person name="Flamio R. Jr."/>
            <person name="Ramstad K.M."/>
        </authorList>
    </citation>
    <scope>NUCLEOTIDE SEQUENCE [LARGE SCALE GENOMIC DNA]</scope>
    <source>
        <strain evidence="1">JAX WOST 10</strain>
    </source>
</reference>
<evidence type="ECO:0000313" key="1">
    <source>
        <dbReference type="EMBL" id="KAK4830262.1"/>
    </source>
</evidence>
<gene>
    <name evidence="1" type="ORF">QYF61_009355</name>
</gene>
<protein>
    <submittedName>
        <fullName evidence="1">Uncharacterized protein</fullName>
    </submittedName>
</protein>
<evidence type="ECO:0000313" key="2">
    <source>
        <dbReference type="Proteomes" id="UP001333110"/>
    </source>
</evidence>
<proteinExistence type="predicted"/>
<sequence length="95" mass="10938">MKCNTNLLRDLIALYNYLKGGCSKVGVSLSSQVTSDKTRGNGLKLHQERFRLDIGKKFFTERVVKHWNRLPREVVESPSLEEFKKPVDVGLRYVV</sequence>
<name>A0AAN7NRF6_MYCAM</name>
<comment type="caution">
    <text evidence="1">The sequence shown here is derived from an EMBL/GenBank/DDBJ whole genome shotgun (WGS) entry which is preliminary data.</text>
</comment>